<keyword evidence="4" id="KW-0410">Iron transport</keyword>
<dbReference type="CTD" id="43353"/>
<feature type="repeat" description="Solcar" evidence="12">
    <location>
        <begin position="108"/>
        <end position="192"/>
    </location>
</feature>
<dbReference type="Gene3D" id="1.50.40.10">
    <property type="entry name" value="Mitochondrial carrier domain"/>
    <property type="match status" value="2"/>
</dbReference>
<evidence type="ECO:0000256" key="5">
    <source>
        <dbReference type="ARBA" id="ARBA00022692"/>
    </source>
</evidence>
<keyword evidence="7" id="KW-1133">Transmembrane helix</keyword>
<evidence type="ECO:0000256" key="10">
    <source>
        <dbReference type="ARBA" id="ARBA00023128"/>
    </source>
</evidence>
<dbReference type="PANTHER" id="PTHR45758:SF20">
    <property type="entry name" value="MITOFERRIN-2"/>
    <property type="match status" value="1"/>
</dbReference>
<keyword evidence="15" id="KW-1185">Reference proteome</keyword>
<dbReference type="AlphaFoldDB" id="A0AAJ7PAA7"/>
<comment type="subcellular location">
    <subcellularLocation>
        <location evidence="1">Mitochondrion inner membrane</location>
        <topology evidence="1">Multi-pass membrane protein</topology>
    </subcellularLocation>
</comment>
<dbReference type="GO" id="GO:0048250">
    <property type="term" value="P:iron import into the mitochondrion"/>
    <property type="evidence" value="ECO:0007669"/>
    <property type="project" value="TreeGrafter"/>
</dbReference>
<evidence type="ECO:0000256" key="13">
    <source>
        <dbReference type="RuleBase" id="RU000488"/>
    </source>
</evidence>
<dbReference type="InterPro" id="IPR023395">
    <property type="entry name" value="MCP_dom_sf"/>
</dbReference>
<feature type="compositionally biased region" description="Basic and acidic residues" evidence="14">
    <location>
        <begin position="318"/>
        <end position="333"/>
    </location>
</feature>
<dbReference type="RefSeq" id="XP_018495182.1">
    <property type="nucleotide sequence ID" value="XM_018639666.1"/>
</dbReference>
<dbReference type="PANTHER" id="PTHR45758">
    <property type="entry name" value="MITOFERRIN-1-RELATED"/>
    <property type="match status" value="1"/>
</dbReference>
<evidence type="ECO:0000256" key="2">
    <source>
        <dbReference type="ARBA" id="ARBA00006375"/>
    </source>
</evidence>
<evidence type="ECO:0000256" key="6">
    <source>
        <dbReference type="ARBA" id="ARBA00022792"/>
    </source>
</evidence>
<keyword evidence="8" id="KW-0408">Iron</keyword>
<evidence type="ECO:0000256" key="14">
    <source>
        <dbReference type="SAM" id="MobiDB-lite"/>
    </source>
</evidence>
<dbReference type="GO" id="GO:0005743">
    <property type="term" value="C:mitochondrial inner membrane"/>
    <property type="evidence" value="ECO:0007669"/>
    <property type="project" value="UniProtKB-SubCell"/>
</dbReference>
<dbReference type="PROSITE" id="PS50920">
    <property type="entry name" value="SOLCAR"/>
    <property type="match status" value="3"/>
</dbReference>
<evidence type="ECO:0000256" key="12">
    <source>
        <dbReference type="PROSITE-ProRule" id="PRU00282"/>
    </source>
</evidence>
<evidence type="ECO:0000256" key="4">
    <source>
        <dbReference type="ARBA" id="ARBA00022496"/>
    </source>
</evidence>
<keyword evidence="6" id="KW-0999">Mitochondrion inner membrane</keyword>
<keyword evidence="10" id="KW-0496">Mitochondrion</keyword>
<dbReference type="Pfam" id="PF00153">
    <property type="entry name" value="Mito_carr"/>
    <property type="match status" value="3"/>
</dbReference>
<proteinExistence type="inferred from homology"/>
<name>A0AAJ7PAA7_9ACAR</name>
<feature type="repeat" description="Solcar" evidence="12">
    <location>
        <begin position="199"/>
        <end position="292"/>
    </location>
</feature>
<dbReference type="GeneID" id="100908364"/>
<evidence type="ECO:0000256" key="8">
    <source>
        <dbReference type="ARBA" id="ARBA00023004"/>
    </source>
</evidence>
<evidence type="ECO:0000313" key="16">
    <source>
        <dbReference type="RefSeq" id="XP_018495182.1"/>
    </source>
</evidence>
<dbReference type="GO" id="GO:0015093">
    <property type="term" value="F:ferrous iron transmembrane transporter activity"/>
    <property type="evidence" value="ECO:0007669"/>
    <property type="project" value="TreeGrafter"/>
</dbReference>
<accession>A0AAJ7PAA7</accession>
<keyword evidence="3 13" id="KW-0813">Transport</keyword>
<dbReference type="InterPro" id="IPR018108">
    <property type="entry name" value="MCP_transmembrane"/>
</dbReference>
<dbReference type="SUPFAM" id="SSF103506">
    <property type="entry name" value="Mitochondrial carrier"/>
    <property type="match status" value="1"/>
</dbReference>
<keyword evidence="9" id="KW-0406">Ion transport</keyword>
<reference evidence="16" key="1">
    <citation type="submission" date="2025-08" db="UniProtKB">
        <authorList>
            <consortium name="RefSeq"/>
        </authorList>
    </citation>
    <scope>IDENTIFICATION</scope>
</reference>
<keyword evidence="11 12" id="KW-0472">Membrane</keyword>
<dbReference type="FunFam" id="1.50.40.10:FF:000027">
    <property type="entry name" value="mitoferrin-2 isoform X1"/>
    <property type="match status" value="1"/>
</dbReference>
<dbReference type="Proteomes" id="UP000694867">
    <property type="component" value="Unplaced"/>
</dbReference>
<feature type="region of interest" description="Disordered" evidence="14">
    <location>
        <begin position="317"/>
        <end position="348"/>
    </location>
</feature>
<protein>
    <submittedName>
        <fullName evidence="16">Mitoferrin-1</fullName>
    </submittedName>
</protein>
<feature type="repeat" description="Solcar" evidence="12">
    <location>
        <begin position="11"/>
        <end position="99"/>
    </location>
</feature>
<dbReference type="KEGG" id="goe:100908364"/>
<sequence>MEDEYESLPSASTGVHMMAGAVAGIMEHCLMYPLDSVKTRLQSLRPIAGARYTGVTDALYKMIRYEGALRPVRGISAVVVGSGPAHALYFSAYEKLKRQLSGTENGARSPISQCLAGGLATLMHDSVMNPAEVVKQRMQMYNSPYKSCTDCLAHVWRSEGVKAFYRSFTTQLSMNIPFQCVHFVTYEFLTEWTNPSRTYNPSAHMISGAAAGALAAAFTTPLDVCKTLLNTQEVTMLEATKQSRIRGLWHAASTIHLCCGLPGFVRGLQARVMYQMPSTAIAWSTYELFKYLLHERHHVVVMPVVAVTAKVEPSGALDRNKPLDSGVRRETNTCEKLPLPESTRSPGG</sequence>
<evidence type="ECO:0000256" key="7">
    <source>
        <dbReference type="ARBA" id="ARBA00022989"/>
    </source>
</evidence>
<comment type="similarity">
    <text evidence="2 13">Belongs to the mitochondrial carrier (TC 2.A.29) family.</text>
</comment>
<evidence type="ECO:0000256" key="3">
    <source>
        <dbReference type="ARBA" id="ARBA00022448"/>
    </source>
</evidence>
<dbReference type="FunFam" id="1.50.40.10:FF:000127">
    <property type="entry name" value="MC family mitochondrial carrier protein"/>
    <property type="match status" value="1"/>
</dbReference>
<evidence type="ECO:0000313" key="15">
    <source>
        <dbReference type="Proteomes" id="UP000694867"/>
    </source>
</evidence>
<gene>
    <name evidence="16" type="primary">LOC100908364</name>
</gene>
<evidence type="ECO:0000256" key="9">
    <source>
        <dbReference type="ARBA" id="ARBA00023065"/>
    </source>
</evidence>
<evidence type="ECO:0000256" key="11">
    <source>
        <dbReference type="ARBA" id="ARBA00023136"/>
    </source>
</evidence>
<organism evidence="15 16">
    <name type="scientific">Galendromus occidentalis</name>
    <name type="common">western predatory mite</name>
    <dbReference type="NCBI Taxonomy" id="34638"/>
    <lineage>
        <taxon>Eukaryota</taxon>
        <taxon>Metazoa</taxon>
        <taxon>Ecdysozoa</taxon>
        <taxon>Arthropoda</taxon>
        <taxon>Chelicerata</taxon>
        <taxon>Arachnida</taxon>
        <taxon>Acari</taxon>
        <taxon>Parasitiformes</taxon>
        <taxon>Mesostigmata</taxon>
        <taxon>Gamasina</taxon>
        <taxon>Phytoseioidea</taxon>
        <taxon>Phytoseiidae</taxon>
        <taxon>Typhlodrominae</taxon>
        <taxon>Galendromus</taxon>
    </lineage>
</organism>
<evidence type="ECO:0000256" key="1">
    <source>
        <dbReference type="ARBA" id="ARBA00004448"/>
    </source>
</evidence>
<keyword evidence="5 12" id="KW-0812">Transmembrane</keyword>